<protein>
    <submittedName>
        <fullName evidence="10">ABC transporter ATP-binding protein</fullName>
    </submittedName>
</protein>
<feature type="domain" description="ABC transporter" evidence="8">
    <location>
        <begin position="319"/>
        <end position="547"/>
    </location>
</feature>
<dbReference type="SMART" id="SM00382">
    <property type="entry name" value="AAA"/>
    <property type="match status" value="1"/>
</dbReference>
<dbReference type="GO" id="GO:0016887">
    <property type="term" value="F:ATP hydrolysis activity"/>
    <property type="evidence" value="ECO:0007669"/>
    <property type="project" value="InterPro"/>
</dbReference>
<dbReference type="Pfam" id="PF00664">
    <property type="entry name" value="ABC_membrane"/>
    <property type="match status" value="1"/>
</dbReference>
<dbReference type="PROSITE" id="PS50893">
    <property type="entry name" value="ABC_TRANSPORTER_2"/>
    <property type="match status" value="1"/>
</dbReference>
<dbReference type="InterPro" id="IPR036640">
    <property type="entry name" value="ABC1_TM_sf"/>
</dbReference>
<evidence type="ECO:0000256" key="1">
    <source>
        <dbReference type="ARBA" id="ARBA00004651"/>
    </source>
</evidence>
<dbReference type="GO" id="GO:0015421">
    <property type="term" value="F:ABC-type oligopeptide transporter activity"/>
    <property type="evidence" value="ECO:0007669"/>
    <property type="project" value="TreeGrafter"/>
</dbReference>
<dbReference type="InterPro" id="IPR027417">
    <property type="entry name" value="P-loop_NTPase"/>
</dbReference>
<evidence type="ECO:0000256" key="6">
    <source>
        <dbReference type="ARBA" id="ARBA00023136"/>
    </source>
</evidence>
<name>A0A8J3QEJ1_9ACTN</name>
<evidence type="ECO:0000256" key="2">
    <source>
        <dbReference type="ARBA" id="ARBA00022692"/>
    </source>
</evidence>
<dbReference type="Pfam" id="PF00005">
    <property type="entry name" value="ABC_tran"/>
    <property type="match status" value="1"/>
</dbReference>
<evidence type="ECO:0000259" key="9">
    <source>
        <dbReference type="PROSITE" id="PS50929"/>
    </source>
</evidence>
<organism evidence="10 11">
    <name type="scientific">Rhizocola hellebori</name>
    <dbReference type="NCBI Taxonomy" id="1392758"/>
    <lineage>
        <taxon>Bacteria</taxon>
        <taxon>Bacillati</taxon>
        <taxon>Actinomycetota</taxon>
        <taxon>Actinomycetes</taxon>
        <taxon>Micromonosporales</taxon>
        <taxon>Micromonosporaceae</taxon>
        <taxon>Rhizocola</taxon>
    </lineage>
</organism>
<dbReference type="AlphaFoldDB" id="A0A8J3QEJ1"/>
<gene>
    <name evidence="10" type="ORF">Rhe02_62500</name>
</gene>
<keyword evidence="3" id="KW-0547">Nucleotide-binding</keyword>
<dbReference type="SUPFAM" id="SSF90123">
    <property type="entry name" value="ABC transporter transmembrane region"/>
    <property type="match status" value="1"/>
</dbReference>
<dbReference type="PROSITE" id="PS00211">
    <property type="entry name" value="ABC_TRANSPORTER_1"/>
    <property type="match status" value="1"/>
</dbReference>
<dbReference type="EMBL" id="BONY01000045">
    <property type="protein sequence ID" value="GIH08183.1"/>
    <property type="molecule type" value="Genomic_DNA"/>
</dbReference>
<dbReference type="GO" id="GO:0005524">
    <property type="term" value="F:ATP binding"/>
    <property type="evidence" value="ECO:0007669"/>
    <property type="project" value="UniProtKB-KW"/>
</dbReference>
<feature type="domain" description="ABC transmembrane type-1" evidence="9">
    <location>
        <begin position="17"/>
        <end position="293"/>
    </location>
</feature>
<evidence type="ECO:0000256" key="3">
    <source>
        <dbReference type="ARBA" id="ARBA00022741"/>
    </source>
</evidence>
<feature type="transmembrane region" description="Helical" evidence="7">
    <location>
        <begin position="236"/>
        <end position="259"/>
    </location>
</feature>
<evidence type="ECO:0000313" key="11">
    <source>
        <dbReference type="Proteomes" id="UP000612899"/>
    </source>
</evidence>
<dbReference type="InterPro" id="IPR003593">
    <property type="entry name" value="AAA+_ATPase"/>
</dbReference>
<comment type="subcellular location">
    <subcellularLocation>
        <location evidence="1">Cell membrane</location>
        <topology evidence="1">Multi-pass membrane protein</topology>
    </subcellularLocation>
</comment>
<dbReference type="PANTHER" id="PTHR43394:SF1">
    <property type="entry name" value="ATP-BINDING CASSETTE SUB-FAMILY B MEMBER 10, MITOCHONDRIAL"/>
    <property type="match status" value="1"/>
</dbReference>
<dbReference type="Proteomes" id="UP000612899">
    <property type="component" value="Unassembled WGS sequence"/>
</dbReference>
<reference evidence="10" key="1">
    <citation type="submission" date="2021-01" db="EMBL/GenBank/DDBJ databases">
        <title>Whole genome shotgun sequence of Rhizocola hellebori NBRC 109834.</title>
        <authorList>
            <person name="Komaki H."/>
            <person name="Tamura T."/>
        </authorList>
    </citation>
    <scope>NUCLEOTIDE SEQUENCE</scope>
    <source>
        <strain evidence="10">NBRC 109834</strain>
    </source>
</reference>
<dbReference type="PROSITE" id="PS50929">
    <property type="entry name" value="ABC_TM1F"/>
    <property type="match status" value="1"/>
</dbReference>
<dbReference type="RefSeq" id="WP_203911938.1">
    <property type="nucleotide sequence ID" value="NZ_BONY01000045.1"/>
</dbReference>
<accession>A0A8J3QEJ1</accession>
<comment type="caution">
    <text evidence="10">The sequence shown here is derived from an EMBL/GenBank/DDBJ whole genome shotgun (WGS) entry which is preliminary data.</text>
</comment>
<dbReference type="SUPFAM" id="SSF52540">
    <property type="entry name" value="P-loop containing nucleoside triphosphate hydrolases"/>
    <property type="match status" value="1"/>
</dbReference>
<dbReference type="GO" id="GO:0005886">
    <property type="term" value="C:plasma membrane"/>
    <property type="evidence" value="ECO:0007669"/>
    <property type="project" value="UniProtKB-SubCell"/>
</dbReference>
<evidence type="ECO:0000256" key="5">
    <source>
        <dbReference type="ARBA" id="ARBA00022989"/>
    </source>
</evidence>
<keyword evidence="4 10" id="KW-0067">ATP-binding</keyword>
<evidence type="ECO:0000256" key="4">
    <source>
        <dbReference type="ARBA" id="ARBA00022840"/>
    </source>
</evidence>
<keyword evidence="2 7" id="KW-0812">Transmembrane</keyword>
<feature type="transmembrane region" description="Helical" evidence="7">
    <location>
        <begin position="141"/>
        <end position="163"/>
    </location>
</feature>
<keyword evidence="6 7" id="KW-0472">Membrane</keyword>
<feature type="transmembrane region" description="Helical" evidence="7">
    <location>
        <begin position="271"/>
        <end position="292"/>
    </location>
</feature>
<proteinExistence type="predicted"/>
<dbReference type="InterPro" id="IPR017871">
    <property type="entry name" value="ABC_transporter-like_CS"/>
</dbReference>
<keyword evidence="5 7" id="KW-1133">Transmembrane helix</keyword>
<dbReference type="InterPro" id="IPR039421">
    <property type="entry name" value="Type_1_exporter"/>
</dbReference>
<sequence length="549" mass="57066">MTHFAEIVRKGRGWLTLMAICSLASAGVTLALPAVLGSAIDAIVSGGEVERALIIATALIALAVATDLAEAAAGVACVAGTTAWLRLRTVRHLLSLSAPTVARFETGDLVSRVSGNAVDAAQAGTSLAVTAVGVLAPLGSLILLALIDVWIALAFLAGVWLVAMVLRAFTRRTTAVALGYQKAQGAIATGLTEALAGIRTIAAAATAEQEERRILRSVPELSAHGRRLWTVLARTSAQATVVGPVVLVAVLAVGGFALTQGRITPGELFAASRYAVLGAGLGGLTGVLGALARARAGTNRLAEVFTRPSTAYGAATLPTSASGTLRFRQVSVKSLLHNVDLTLPGGASVAVVGRSGSGKSVLAELAARLRDPDSGAVLLDGIPLPELTHHELRRAIGCAFERPHLIGGTVGEAIALGRDPASAIQAARSVQAHSFVIRLPSGYQTPLAQTPMSGGERQRLGLARAWHAERLLVLDDATSSLDMVTEMKIAQALLEDDGRTRLIVTHRVPTAARADLVVWLEEGRVQAIAPHHLLWPDPRYRAVLQPETP</sequence>
<feature type="transmembrane region" description="Helical" evidence="7">
    <location>
        <begin position="14"/>
        <end position="40"/>
    </location>
</feature>
<dbReference type="Gene3D" id="1.20.1560.10">
    <property type="entry name" value="ABC transporter type 1, transmembrane domain"/>
    <property type="match status" value="1"/>
</dbReference>
<evidence type="ECO:0000259" key="8">
    <source>
        <dbReference type="PROSITE" id="PS50893"/>
    </source>
</evidence>
<keyword evidence="11" id="KW-1185">Reference proteome</keyword>
<dbReference type="Gene3D" id="3.40.50.300">
    <property type="entry name" value="P-loop containing nucleotide triphosphate hydrolases"/>
    <property type="match status" value="1"/>
</dbReference>
<dbReference type="InterPro" id="IPR003439">
    <property type="entry name" value="ABC_transporter-like_ATP-bd"/>
</dbReference>
<evidence type="ECO:0000313" key="10">
    <source>
        <dbReference type="EMBL" id="GIH08183.1"/>
    </source>
</evidence>
<dbReference type="InterPro" id="IPR011527">
    <property type="entry name" value="ABC1_TM_dom"/>
</dbReference>
<evidence type="ECO:0000256" key="7">
    <source>
        <dbReference type="SAM" id="Phobius"/>
    </source>
</evidence>
<dbReference type="PANTHER" id="PTHR43394">
    <property type="entry name" value="ATP-DEPENDENT PERMEASE MDL1, MITOCHONDRIAL"/>
    <property type="match status" value="1"/>
</dbReference>